<accession>A0ACB8FS27</accession>
<evidence type="ECO:0000313" key="2">
    <source>
        <dbReference type="Proteomes" id="UP000827872"/>
    </source>
</evidence>
<organism evidence="1 2">
    <name type="scientific">Sphaerodactylus townsendi</name>
    <dbReference type="NCBI Taxonomy" id="933632"/>
    <lineage>
        <taxon>Eukaryota</taxon>
        <taxon>Metazoa</taxon>
        <taxon>Chordata</taxon>
        <taxon>Craniata</taxon>
        <taxon>Vertebrata</taxon>
        <taxon>Euteleostomi</taxon>
        <taxon>Lepidosauria</taxon>
        <taxon>Squamata</taxon>
        <taxon>Bifurcata</taxon>
        <taxon>Gekkota</taxon>
        <taxon>Sphaerodactylidae</taxon>
        <taxon>Sphaerodactylus</taxon>
    </lineage>
</organism>
<dbReference type="Proteomes" id="UP000827872">
    <property type="component" value="Linkage Group LG06"/>
</dbReference>
<name>A0ACB8FS27_9SAUR</name>
<proteinExistence type="predicted"/>
<evidence type="ECO:0000313" key="1">
    <source>
        <dbReference type="EMBL" id="KAH8007971.1"/>
    </source>
</evidence>
<keyword evidence="2" id="KW-1185">Reference proteome</keyword>
<protein>
    <submittedName>
        <fullName evidence="1">Uncharacterized protein</fullName>
    </submittedName>
</protein>
<sequence length="289" mass="31670">MVEIPSIHSMIKPSVDNLYFNGLGQPRTKSPPNELGAGSRERVSTAQEPGCGCPRRLLERAASPSPSRHVAGLEDASRRGSRRREFRRSWAACPGRDAGLTGRRGCGAVGGSSQPATSAGEQVGSLQRWPPVAKLCKAERRSPLCALAREKAGDGLGCGRQKVNRDGPGRCGKRRPRCEAPCSEEPSPSPRGGRGVVRRGIFPGALAARGFGRKFSRGLGWVRSADGFASPLLRLRLLPPPLRREDRPVAWQDIQSPACAHREKYHLRLWFRRDASQRQPSPRRQVEIR</sequence>
<comment type="caution">
    <text evidence="1">The sequence shown here is derived from an EMBL/GenBank/DDBJ whole genome shotgun (WGS) entry which is preliminary data.</text>
</comment>
<reference evidence="1" key="1">
    <citation type="submission" date="2021-08" db="EMBL/GenBank/DDBJ databases">
        <title>The first chromosome-level gecko genome reveals the dynamic sex chromosomes of Neotropical dwarf geckos (Sphaerodactylidae: Sphaerodactylus).</title>
        <authorList>
            <person name="Pinto B.J."/>
            <person name="Keating S.E."/>
            <person name="Gamble T."/>
        </authorList>
    </citation>
    <scope>NUCLEOTIDE SEQUENCE</scope>
    <source>
        <strain evidence="1">TG3544</strain>
    </source>
</reference>
<gene>
    <name evidence="1" type="ORF">K3G42_026867</name>
</gene>
<dbReference type="EMBL" id="CM037619">
    <property type="protein sequence ID" value="KAH8007971.1"/>
    <property type="molecule type" value="Genomic_DNA"/>
</dbReference>